<dbReference type="GeneID" id="72067277"/>
<dbReference type="Proteomes" id="UP000829364">
    <property type="component" value="Chromosome 4"/>
</dbReference>
<dbReference type="GO" id="GO:0005737">
    <property type="term" value="C:cytoplasm"/>
    <property type="evidence" value="ECO:0007669"/>
    <property type="project" value="TreeGrafter"/>
</dbReference>
<evidence type="ECO:0000256" key="4">
    <source>
        <dbReference type="ARBA" id="ARBA00023002"/>
    </source>
</evidence>
<evidence type="ECO:0000256" key="3">
    <source>
        <dbReference type="ARBA" id="ARBA00022827"/>
    </source>
</evidence>
<dbReference type="OrthoDB" id="202203at2759"/>
<dbReference type="GO" id="GO:0050660">
    <property type="term" value="F:flavin adenine dinucleotide binding"/>
    <property type="evidence" value="ECO:0007669"/>
    <property type="project" value="TreeGrafter"/>
</dbReference>
<dbReference type="InterPro" id="IPR036188">
    <property type="entry name" value="FAD/NAD-bd_sf"/>
</dbReference>
<name>A0A9Q8VBS8_9HYPO</name>
<organism evidence="6 7">
    <name type="scientific">Purpureocillium takamizusanense</name>
    <dbReference type="NCBI Taxonomy" id="2060973"/>
    <lineage>
        <taxon>Eukaryota</taxon>
        <taxon>Fungi</taxon>
        <taxon>Dikarya</taxon>
        <taxon>Ascomycota</taxon>
        <taxon>Pezizomycotina</taxon>
        <taxon>Sordariomycetes</taxon>
        <taxon>Hypocreomycetidae</taxon>
        <taxon>Hypocreales</taxon>
        <taxon>Ophiocordycipitaceae</taxon>
        <taxon>Purpureocillium</taxon>
    </lineage>
</organism>
<dbReference type="PANTHER" id="PTHR43735">
    <property type="entry name" value="APOPTOSIS-INDUCING FACTOR 1"/>
    <property type="match status" value="1"/>
</dbReference>
<sequence>MKTIVVLGAGLAAAPIIRQLMRTVVLKRKDMRMIVVAPNTHFHWPIAMPRVVVPGQLPDDKVMFPYDPIFREYPSDRFEFVLGSAASLDPEARVVTVGLNAGGDERAVPYDTLVVATGASAKDDMPWKVLGTTARTTERLHRLQEDIKRAKTIVVAGGGLTGSETAGELGFEYARDGTKDVYFIYSGDVPLSSLPVLESVRKQTKHELERMGVKMMPNTTVTRATKSGDETVLELRGADGTTKTLTTDAYVPTTGVTPNTSFAPAKMLDGRGYMKQTTRLQAEGYPDIFVVGDAGSLEASKAMMATTQATHLIKVLPAYLLAGDDGDGARGELPEYQVNTKEMVGVTLGRSKGTGQMGTFKVFSFLIWWLKGRFLGTDYAAQLPAGKRTMMATLEK</sequence>
<dbReference type="KEGG" id="ptkz:JDV02_005328"/>
<protein>
    <recommendedName>
        <fullName evidence="5">FAD/NAD(P)-binding domain-containing protein</fullName>
    </recommendedName>
</protein>
<evidence type="ECO:0000256" key="1">
    <source>
        <dbReference type="ARBA" id="ARBA00006442"/>
    </source>
</evidence>
<keyword evidence="7" id="KW-1185">Reference proteome</keyword>
<dbReference type="GO" id="GO:0004174">
    <property type="term" value="F:electron-transferring-flavoprotein dehydrogenase activity"/>
    <property type="evidence" value="ECO:0007669"/>
    <property type="project" value="TreeGrafter"/>
</dbReference>
<dbReference type="PRINTS" id="PR00469">
    <property type="entry name" value="PNDRDTASEII"/>
</dbReference>
<keyword evidence="3" id="KW-0274">FAD</keyword>
<proteinExistence type="inferred from homology"/>
<dbReference type="PANTHER" id="PTHR43735:SF3">
    <property type="entry name" value="FERROPTOSIS SUPPRESSOR PROTEIN 1"/>
    <property type="match status" value="1"/>
</dbReference>
<dbReference type="Gene3D" id="3.50.50.100">
    <property type="match status" value="1"/>
</dbReference>
<keyword evidence="2" id="KW-0285">Flavoprotein</keyword>
<dbReference type="AlphaFoldDB" id="A0A9Q8VBS8"/>
<feature type="domain" description="FAD/NAD(P)-binding" evidence="5">
    <location>
        <begin position="3"/>
        <end position="304"/>
    </location>
</feature>
<evidence type="ECO:0000313" key="7">
    <source>
        <dbReference type="Proteomes" id="UP000829364"/>
    </source>
</evidence>
<reference evidence="6" key="1">
    <citation type="submission" date="2021-11" db="EMBL/GenBank/DDBJ databases">
        <title>Purpureocillium_takamizusanense_genome.</title>
        <authorList>
            <person name="Nguyen N.-H."/>
        </authorList>
    </citation>
    <scope>NUCLEOTIDE SEQUENCE</scope>
    <source>
        <strain evidence="6">PT3</strain>
    </source>
</reference>
<comment type="similarity">
    <text evidence="1">Belongs to the FAD-dependent oxidoreductase family.</text>
</comment>
<dbReference type="Pfam" id="PF07992">
    <property type="entry name" value="Pyr_redox_2"/>
    <property type="match status" value="1"/>
</dbReference>
<accession>A0A9Q8VBS8</accession>
<evidence type="ECO:0000313" key="6">
    <source>
        <dbReference type="EMBL" id="UNI19112.1"/>
    </source>
</evidence>
<dbReference type="RefSeq" id="XP_047842593.1">
    <property type="nucleotide sequence ID" value="XM_047986611.1"/>
</dbReference>
<evidence type="ECO:0000256" key="2">
    <source>
        <dbReference type="ARBA" id="ARBA00022630"/>
    </source>
</evidence>
<dbReference type="EMBL" id="CP086357">
    <property type="protein sequence ID" value="UNI19112.1"/>
    <property type="molecule type" value="Genomic_DNA"/>
</dbReference>
<dbReference type="InterPro" id="IPR023753">
    <property type="entry name" value="FAD/NAD-binding_dom"/>
</dbReference>
<dbReference type="SUPFAM" id="SSF51905">
    <property type="entry name" value="FAD/NAD(P)-binding domain"/>
    <property type="match status" value="1"/>
</dbReference>
<dbReference type="PRINTS" id="PR00368">
    <property type="entry name" value="FADPNR"/>
</dbReference>
<evidence type="ECO:0000259" key="5">
    <source>
        <dbReference type="Pfam" id="PF07992"/>
    </source>
</evidence>
<gene>
    <name evidence="6" type="ORF">JDV02_005328</name>
</gene>
<keyword evidence="4" id="KW-0560">Oxidoreductase</keyword>